<reference evidence="1 2" key="1">
    <citation type="submission" date="2020-05" db="EMBL/GenBank/DDBJ databases">
        <title>Genome sequencing of Spirosoma sp. TS118.</title>
        <authorList>
            <person name="Lee J.-H."/>
            <person name="Jeong S."/>
            <person name="Zhao L."/>
            <person name="Jung J.-H."/>
            <person name="Kim M.-K."/>
            <person name="Lim S."/>
        </authorList>
    </citation>
    <scope>NUCLEOTIDE SEQUENCE [LARGE SCALE GENOMIC DNA]</scope>
    <source>
        <strain evidence="1 2">TS118</strain>
    </source>
</reference>
<dbReference type="AlphaFoldDB" id="A0A6M5Y1A1"/>
<protein>
    <submittedName>
        <fullName evidence="1">Uncharacterized protein</fullName>
    </submittedName>
</protein>
<dbReference type="KEGG" id="stae:HNV11_03530"/>
<gene>
    <name evidence="1" type="ORF">HNV11_03530</name>
</gene>
<organism evidence="1 2">
    <name type="scientific">Spirosoma taeanense</name>
    <dbReference type="NCBI Taxonomy" id="2735870"/>
    <lineage>
        <taxon>Bacteria</taxon>
        <taxon>Pseudomonadati</taxon>
        <taxon>Bacteroidota</taxon>
        <taxon>Cytophagia</taxon>
        <taxon>Cytophagales</taxon>
        <taxon>Cytophagaceae</taxon>
        <taxon>Spirosoma</taxon>
    </lineage>
</organism>
<accession>A0A6M5Y1A1</accession>
<sequence>MKLRYLLYSLTSLPLLLDGCQNPLEGIQIRVKDPIQQGVVECRLYDPAGNPLPQNSRISIAGPDADKVVTTLNTKKYKINADGSLLVAASPMVTLSSQQPMRFSTVVEAEGYLTIVQPFVLTNGGRQTRYVRQISMTKPPRTLSVARLAGRANADGTLPTTLSLTTAEQNTEADHATVTIGAGTKLTDREGQPVGGDLTMAVLHTNARTGDATSQVPGGGILSYVNGRNGGPSLGTLRVTSIAGSVSFEIFNGAYQLLTGLSQPARWTMELNPATINGQTGRAVQPGDSIPLYSYDAFSNRWQQEKPGVVVRNSQTGRLTYQAEASRAAAYVATWTEFLCDVGPVFKVSSKLTNVDVNYLCRLIDARTGAQVSAFHANVNNGALIRIYNQLPGRQLKLQIYDETDAWGKGAKGGLIAESAVGTTCDQTPIAVDLRELPVPPVMKLEFYFSCPAGTKLDESALPAMIRTQYSEAGKESWRDLITATRTERKVASYKLQVGRKYDLRASTDGGATWPLRENDYLVDKPDWTLKIRASMYCK</sequence>
<dbReference type="Proteomes" id="UP000502756">
    <property type="component" value="Chromosome"/>
</dbReference>
<proteinExistence type="predicted"/>
<dbReference type="EMBL" id="CP053435">
    <property type="protein sequence ID" value="QJW88507.1"/>
    <property type="molecule type" value="Genomic_DNA"/>
</dbReference>
<evidence type="ECO:0000313" key="1">
    <source>
        <dbReference type="EMBL" id="QJW88507.1"/>
    </source>
</evidence>
<name>A0A6M5Y1A1_9BACT</name>
<evidence type="ECO:0000313" key="2">
    <source>
        <dbReference type="Proteomes" id="UP000502756"/>
    </source>
</evidence>
<dbReference type="RefSeq" id="WP_171738345.1">
    <property type="nucleotide sequence ID" value="NZ_CP053435.1"/>
</dbReference>
<keyword evidence="2" id="KW-1185">Reference proteome</keyword>